<accession>A0A5J4XBM0</accession>
<gene>
    <name evidence="1" type="ORF">EZS28_000161</name>
</gene>
<reference evidence="1 2" key="1">
    <citation type="submission" date="2019-03" db="EMBL/GenBank/DDBJ databases">
        <title>Single cell metagenomics reveals metabolic interactions within the superorganism composed of flagellate Streblomastix strix and complex community of Bacteroidetes bacteria on its surface.</title>
        <authorList>
            <person name="Treitli S.C."/>
            <person name="Kolisko M."/>
            <person name="Husnik F."/>
            <person name="Keeling P."/>
            <person name="Hampl V."/>
        </authorList>
    </citation>
    <scope>NUCLEOTIDE SEQUENCE [LARGE SCALE GENOMIC DNA]</scope>
    <source>
        <strain evidence="1">ST1C</strain>
    </source>
</reference>
<dbReference type="AlphaFoldDB" id="A0A5J4XBM0"/>
<dbReference type="Proteomes" id="UP000324800">
    <property type="component" value="Unassembled WGS sequence"/>
</dbReference>
<protein>
    <submittedName>
        <fullName evidence="1">Uncharacterized protein</fullName>
    </submittedName>
</protein>
<proteinExistence type="predicted"/>
<organism evidence="1 2">
    <name type="scientific">Streblomastix strix</name>
    <dbReference type="NCBI Taxonomy" id="222440"/>
    <lineage>
        <taxon>Eukaryota</taxon>
        <taxon>Metamonada</taxon>
        <taxon>Preaxostyla</taxon>
        <taxon>Oxymonadida</taxon>
        <taxon>Streblomastigidae</taxon>
        <taxon>Streblomastix</taxon>
    </lineage>
</organism>
<evidence type="ECO:0000313" key="1">
    <source>
        <dbReference type="EMBL" id="KAA6404322.1"/>
    </source>
</evidence>
<sequence>MQKHGYYQVKETEQQTEKYYWQDQKQKLKVIMQMQLMIILMVVADNVKAATAPVNEAKLVEIEINRGCGTVLMLEK</sequence>
<comment type="caution">
    <text evidence="1">The sequence shown here is derived from an EMBL/GenBank/DDBJ whole genome shotgun (WGS) entry which is preliminary data.</text>
</comment>
<name>A0A5J4XBM0_9EUKA</name>
<dbReference type="EMBL" id="SNRW01000011">
    <property type="protein sequence ID" value="KAA6404322.1"/>
    <property type="molecule type" value="Genomic_DNA"/>
</dbReference>
<evidence type="ECO:0000313" key="2">
    <source>
        <dbReference type="Proteomes" id="UP000324800"/>
    </source>
</evidence>